<dbReference type="Gene3D" id="2.30.30.40">
    <property type="entry name" value="SH3 Domains"/>
    <property type="match status" value="1"/>
</dbReference>
<dbReference type="SMART" id="SM00260">
    <property type="entry name" value="CheW"/>
    <property type="match status" value="1"/>
</dbReference>
<name>A0A1M5PFM5_9FIRM</name>
<dbReference type="PANTHER" id="PTHR22617:SF23">
    <property type="entry name" value="CHEMOTAXIS PROTEIN CHEW"/>
    <property type="match status" value="1"/>
</dbReference>
<dbReference type="Proteomes" id="UP000242520">
    <property type="component" value="Unassembled WGS sequence"/>
</dbReference>
<keyword evidence="3" id="KW-1185">Reference proteome</keyword>
<dbReference type="GO" id="GO:0006935">
    <property type="term" value="P:chemotaxis"/>
    <property type="evidence" value="ECO:0007669"/>
    <property type="project" value="InterPro"/>
</dbReference>
<dbReference type="InterPro" id="IPR002545">
    <property type="entry name" value="CheW-lke_dom"/>
</dbReference>
<evidence type="ECO:0000313" key="3">
    <source>
        <dbReference type="Proteomes" id="UP000242520"/>
    </source>
</evidence>
<accession>A0A1M5PFM5</accession>
<dbReference type="Pfam" id="PF01584">
    <property type="entry name" value="CheW"/>
    <property type="match status" value="1"/>
</dbReference>
<dbReference type="Gene3D" id="2.40.50.180">
    <property type="entry name" value="CheA-289, Domain 4"/>
    <property type="match status" value="1"/>
</dbReference>
<dbReference type="InterPro" id="IPR036061">
    <property type="entry name" value="CheW-like_dom_sf"/>
</dbReference>
<dbReference type="AlphaFoldDB" id="A0A1M5PFM5"/>
<dbReference type="GO" id="GO:0005829">
    <property type="term" value="C:cytosol"/>
    <property type="evidence" value="ECO:0007669"/>
    <property type="project" value="TreeGrafter"/>
</dbReference>
<dbReference type="SUPFAM" id="SSF50341">
    <property type="entry name" value="CheW-like"/>
    <property type="match status" value="1"/>
</dbReference>
<evidence type="ECO:0000259" key="1">
    <source>
        <dbReference type="PROSITE" id="PS50851"/>
    </source>
</evidence>
<reference evidence="3" key="1">
    <citation type="submission" date="2016-11" db="EMBL/GenBank/DDBJ databases">
        <authorList>
            <person name="Varghese N."/>
            <person name="Submissions S."/>
        </authorList>
    </citation>
    <scope>NUCLEOTIDE SEQUENCE [LARGE SCALE GENOMIC DNA]</scope>
    <source>
        <strain evidence="3">DSM 15285</strain>
    </source>
</reference>
<dbReference type="EMBL" id="FQXH01000006">
    <property type="protein sequence ID" value="SHH00063.1"/>
    <property type="molecule type" value="Genomic_DNA"/>
</dbReference>
<evidence type="ECO:0000313" key="2">
    <source>
        <dbReference type="EMBL" id="SHH00063.1"/>
    </source>
</evidence>
<dbReference type="PANTHER" id="PTHR22617">
    <property type="entry name" value="CHEMOTAXIS SENSOR HISTIDINE KINASE-RELATED"/>
    <property type="match status" value="1"/>
</dbReference>
<sequence>MAEKKYVIFKLNKEEYGVDIMMVKEVSEVRETIKVPNTPHFVDGIINIRGEITPIISLKKRFNIEDNRESIEGAKIIVVSIKDKLVGFLVDDVSQVLSIDEENIDPAPGLIVDVDKAYIQGISKLEDKMIIMLDLEKVLDENEKDLIGEMDI</sequence>
<dbReference type="InterPro" id="IPR039315">
    <property type="entry name" value="CheW"/>
</dbReference>
<proteinExistence type="predicted"/>
<dbReference type="RefSeq" id="WP_072723242.1">
    <property type="nucleotide sequence ID" value="NZ_FQXH01000006.1"/>
</dbReference>
<dbReference type="GO" id="GO:0007165">
    <property type="term" value="P:signal transduction"/>
    <property type="evidence" value="ECO:0007669"/>
    <property type="project" value="InterPro"/>
</dbReference>
<dbReference type="STRING" id="1123350.SAMN02744040_00434"/>
<feature type="domain" description="CheW-like" evidence="1">
    <location>
        <begin position="3"/>
        <end position="144"/>
    </location>
</feature>
<dbReference type="PROSITE" id="PS50851">
    <property type="entry name" value="CHEW"/>
    <property type="match status" value="1"/>
</dbReference>
<organism evidence="2 3">
    <name type="scientific">Tepidibacter thalassicus DSM 15285</name>
    <dbReference type="NCBI Taxonomy" id="1123350"/>
    <lineage>
        <taxon>Bacteria</taxon>
        <taxon>Bacillati</taxon>
        <taxon>Bacillota</taxon>
        <taxon>Clostridia</taxon>
        <taxon>Peptostreptococcales</taxon>
        <taxon>Peptostreptococcaceae</taxon>
        <taxon>Tepidibacter</taxon>
    </lineage>
</organism>
<dbReference type="OrthoDB" id="9794382at2"/>
<protein>
    <submittedName>
        <fullName evidence="2">Purine-binding chemotaxis protein CheW</fullName>
    </submittedName>
</protein>
<gene>
    <name evidence="2" type="ORF">SAMN02744040_00434</name>
</gene>